<dbReference type="RefSeq" id="WP_264788741.1">
    <property type="nucleotide sequence ID" value="NZ_AP026867.1"/>
</dbReference>
<gene>
    <name evidence="2" type="ORF">AsAng_0042090</name>
</gene>
<protein>
    <submittedName>
        <fullName evidence="2">Uncharacterized protein</fullName>
    </submittedName>
</protein>
<keyword evidence="3" id="KW-1185">Reference proteome</keyword>
<organism evidence="2 3">
    <name type="scientific">Aureispira anguillae</name>
    <dbReference type="NCBI Taxonomy" id="2864201"/>
    <lineage>
        <taxon>Bacteria</taxon>
        <taxon>Pseudomonadati</taxon>
        <taxon>Bacteroidota</taxon>
        <taxon>Saprospiria</taxon>
        <taxon>Saprospirales</taxon>
        <taxon>Saprospiraceae</taxon>
        <taxon>Aureispira</taxon>
    </lineage>
</organism>
<evidence type="ECO:0000256" key="1">
    <source>
        <dbReference type="SAM" id="SignalP"/>
    </source>
</evidence>
<feature type="chain" id="PRO_5036814737" evidence="1">
    <location>
        <begin position="22"/>
        <end position="239"/>
    </location>
</feature>
<dbReference type="KEGG" id="aup:AsAng_0042090"/>
<proteinExistence type="predicted"/>
<accession>A0A915YI96</accession>
<dbReference type="EMBL" id="AP026867">
    <property type="protein sequence ID" value="BDS13471.1"/>
    <property type="molecule type" value="Genomic_DNA"/>
</dbReference>
<evidence type="ECO:0000313" key="3">
    <source>
        <dbReference type="Proteomes" id="UP001060919"/>
    </source>
</evidence>
<name>A0A915YI96_9BACT</name>
<reference evidence="2" key="1">
    <citation type="submission" date="2022-09" db="EMBL/GenBank/DDBJ databases">
        <title>Aureispira anguillicida sp. nov., isolated from Leptocephalus of Japanese eel Anguilla japonica.</title>
        <authorList>
            <person name="Yuasa K."/>
            <person name="Mekata T."/>
            <person name="Ikunari K."/>
        </authorList>
    </citation>
    <scope>NUCLEOTIDE SEQUENCE</scope>
    <source>
        <strain evidence="2">EL160426</strain>
    </source>
</reference>
<evidence type="ECO:0000313" key="2">
    <source>
        <dbReference type="EMBL" id="BDS13471.1"/>
    </source>
</evidence>
<dbReference type="AlphaFoldDB" id="A0A915YI96"/>
<sequence length="239" mass="26452">MHQLFSIVILLVILINSTSIAQNSTYHKDAIQLAARLTTDKATSSISEHLIYSIEDALVAVSEDPSIAANAVTYRYDIHASEIANVSNIRIIIGKESDWGKDLSQNPIQRTFPAYDLKLEVVETTDAYIVLDASSTKPLNMRFVANEISILDGVWMVELPGGSSTDSDIKLRVVEEGYIITYSYQTGDCLGSCDEVHYWEFGVEHNGNVTFLGEHGADLAANSNRTEEDFFTQLDALRP</sequence>
<dbReference type="Proteomes" id="UP001060919">
    <property type="component" value="Chromosome"/>
</dbReference>
<keyword evidence="1" id="KW-0732">Signal</keyword>
<feature type="signal peptide" evidence="1">
    <location>
        <begin position="1"/>
        <end position="21"/>
    </location>
</feature>